<feature type="transmembrane region" description="Helical" evidence="7">
    <location>
        <begin position="409"/>
        <end position="431"/>
    </location>
</feature>
<dbReference type="GO" id="GO:0005886">
    <property type="term" value="C:plasma membrane"/>
    <property type="evidence" value="ECO:0007669"/>
    <property type="project" value="UniProtKB-SubCell"/>
</dbReference>
<dbReference type="EMBL" id="FXAT01000001">
    <property type="protein sequence ID" value="SMG07171.1"/>
    <property type="molecule type" value="Genomic_DNA"/>
</dbReference>
<evidence type="ECO:0000256" key="7">
    <source>
        <dbReference type="SAM" id="Phobius"/>
    </source>
</evidence>
<evidence type="ECO:0000313" key="8">
    <source>
        <dbReference type="EMBL" id="SMG07171.1"/>
    </source>
</evidence>
<organism evidence="8 9">
    <name type="scientific">Paraburkholderia susongensis</name>
    <dbReference type="NCBI Taxonomy" id="1515439"/>
    <lineage>
        <taxon>Bacteria</taxon>
        <taxon>Pseudomonadati</taxon>
        <taxon>Pseudomonadota</taxon>
        <taxon>Betaproteobacteria</taxon>
        <taxon>Burkholderiales</taxon>
        <taxon>Burkholderiaceae</taxon>
        <taxon>Paraburkholderia</taxon>
    </lineage>
</organism>
<dbReference type="GO" id="GO:0022857">
    <property type="term" value="F:transmembrane transporter activity"/>
    <property type="evidence" value="ECO:0007669"/>
    <property type="project" value="InterPro"/>
</dbReference>
<reference evidence="9" key="1">
    <citation type="submission" date="2017-04" db="EMBL/GenBank/DDBJ databases">
        <authorList>
            <person name="Varghese N."/>
            <person name="Submissions S."/>
        </authorList>
    </citation>
    <scope>NUCLEOTIDE SEQUENCE [LARGE SCALE GENOMIC DNA]</scope>
    <source>
        <strain evidence="9">LMG 29540</strain>
    </source>
</reference>
<feature type="transmembrane region" description="Helical" evidence="7">
    <location>
        <begin position="493"/>
        <end position="511"/>
    </location>
</feature>
<evidence type="ECO:0000313" key="9">
    <source>
        <dbReference type="Proteomes" id="UP000193228"/>
    </source>
</evidence>
<dbReference type="Proteomes" id="UP000193228">
    <property type="component" value="Unassembled WGS sequence"/>
</dbReference>
<gene>
    <name evidence="8" type="ORF">SAMN06265784_101153</name>
</gene>
<name>A0A1X7HZP3_9BURK</name>
<comment type="subcellular location">
    <subcellularLocation>
        <location evidence="1">Cell membrane</location>
        <topology evidence="1">Multi-pass membrane protein</topology>
    </subcellularLocation>
</comment>
<feature type="transmembrane region" description="Helical" evidence="7">
    <location>
        <begin position="437"/>
        <end position="456"/>
    </location>
</feature>
<feature type="transmembrane region" description="Helical" evidence="7">
    <location>
        <begin position="360"/>
        <end position="379"/>
    </location>
</feature>
<dbReference type="OrthoDB" id="105720at2"/>
<accession>A0A1X7HZP3</accession>
<keyword evidence="3" id="KW-1003">Cell membrane</keyword>
<evidence type="ECO:0000256" key="6">
    <source>
        <dbReference type="ARBA" id="ARBA00023136"/>
    </source>
</evidence>
<dbReference type="STRING" id="1515439.SAMN06265784_101153"/>
<feature type="transmembrane region" description="Helical" evidence="7">
    <location>
        <begin position="39"/>
        <end position="65"/>
    </location>
</feature>
<dbReference type="PANTHER" id="PTHR30509">
    <property type="entry name" value="P-HYDROXYBENZOIC ACID EFFLUX PUMP SUBUNIT-RELATED"/>
    <property type="match status" value="1"/>
</dbReference>
<evidence type="ECO:0000256" key="2">
    <source>
        <dbReference type="ARBA" id="ARBA00022448"/>
    </source>
</evidence>
<sequence>MTTADYLPRMPDMLRDAGAFLTRELAPFPGRLNVMLRCMLTSAIVIVVSMALEVPSLALSLLVVFYVTQSNVVVTRLVGVMFIVGSTLAIGLSILLLKFTFDYPLLRIVTASLVFLGSVYLMRVLKIGVVFFIVAIVVIYVQSFVDQTDQADLLIRAVLWVWVSVNYPIALTLVVNTLLLPAEPQLQLKAEIHRQLAALDACLTQLIDGTTHAGPITLAAVQQGALTLQKLLRFTTMRDAHYREHQALQLACIATVSRLYRGASDLPPGWQPASAAQRAMLLELRANGRALDEAVMAGAPYRYVSTATPEERNVADAIPAAADMQRALRAFADLVGSATAASKPPASEPMVAPDAWTNPAYLRFSLKTLLAVLGCYVFYNAVDWQGIHTIMLTCLVVALPSLGASTQRALLRVSGASIGSALALFMVVFVVPHLDDIVGLLLMTLPVVALGAWIAAGSERIGYAGIQVMFTFSLALLEQFGPTTNLTEIRDRMVGIVLGVGVATFVQMSFWREGEGDALRRKLATLLRAIAAQLRSTQADAGTRGALPDVLPDVLPEAQRQLQTWAMLADCEAMLSRVALEPNWQEGDGEQEQLTLRAQTVLAQGREIMLAGDALHSAQAAQAAQAGSPNPRTVDAVRAAQEQACVELERYADQVADSPPDARAPQRIGIAAQAVEPADGLLIAAADELARQVAGLPDWRVDAAVAATASPAMRT</sequence>
<dbReference type="InterPro" id="IPR006726">
    <property type="entry name" value="PHBA_efflux_AaeB/fusaric-R"/>
</dbReference>
<evidence type="ECO:0000256" key="1">
    <source>
        <dbReference type="ARBA" id="ARBA00004651"/>
    </source>
</evidence>
<protein>
    <submittedName>
        <fullName evidence="8">Multidrug resistance protein MdtO</fullName>
    </submittedName>
</protein>
<dbReference type="PANTHER" id="PTHR30509:SF9">
    <property type="entry name" value="MULTIDRUG RESISTANCE PROTEIN MDTO"/>
    <property type="match status" value="1"/>
</dbReference>
<keyword evidence="4 7" id="KW-0812">Transmembrane</keyword>
<feature type="transmembrane region" description="Helical" evidence="7">
    <location>
        <begin position="128"/>
        <end position="145"/>
    </location>
</feature>
<keyword evidence="9" id="KW-1185">Reference proteome</keyword>
<evidence type="ECO:0000256" key="3">
    <source>
        <dbReference type="ARBA" id="ARBA00022475"/>
    </source>
</evidence>
<evidence type="ECO:0000256" key="5">
    <source>
        <dbReference type="ARBA" id="ARBA00022989"/>
    </source>
</evidence>
<dbReference type="Pfam" id="PF04632">
    <property type="entry name" value="FUSC"/>
    <property type="match status" value="1"/>
</dbReference>
<evidence type="ECO:0000256" key="4">
    <source>
        <dbReference type="ARBA" id="ARBA00022692"/>
    </source>
</evidence>
<feature type="transmembrane region" description="Helical" evidence="7">
    <location>
        <begin position="103"/>
        <end position="121"/>
    </location>
</feature>
<feature type="transmembrane region" description="Helical" evidence="7">
    <location>
        <begin position="157"/>
        <end position="179"/>
    </location>
</feature>
<feature type="transmembrane region" description="Helical" evidence="7">
    <location>
        <begin position="77"/>
        <end position="97"/>
    </location>
</feature>
<proteinExistence type="predicted"/>
<keyword evidence="6 7" id="KW-0472">Membrane</keyword>
<keyword evidence="2" id="KW-0813">Transport</keyword>
<keyword evidence="5 7" id="KW-1133">Transmembrane helix</keyword>
<dbReference type="RefSeq" id="WP_085480361.1">
    <property type="nucleotide sequence ID" value="NZ_FXAT01000001.1"/>
</dbReference>
<feature type="transmembrane region" description="Helical" evidence="7">
    <location>
        <begin position="385"/>
        <end position="402"/>
    </location>
</feature>
<dbReference type="AlphaFoldDB" id="A0A1X7HZP3"/>